<protein>
    <submittedName>
        <fullName evidence="1">Plant SNARE 13</fullName>
    </submittedName>
</protein>
<evidence type="ECO:0000313" key="2">
    <source>
        <dbReference type="Proteomes" id="UP001060215"/>
    </source>
</evidence>
<proteinExistence type="predicted"/>
<dbReference type="Proteomes" id="UP001060215">
    <property type="component" value="Chromosome 2"/>
</dbReference>
<comment type="caution">
    <text evidence="1">The sequence shown here is derived from an EMBL/GenBank/DDBJ whole genome shotgun (WGS) entry which is preliminary data.</text>
</comment>
<reference evidence="1 2" key="1">
    <citation type="journal article" date="2022" name="Plant J.">
        <title>Chromosome-level genome of Camellia lanceoleosa provides a valuable resource for understanding genome evolution and self-incompatibility.</title>
        <authorList>
            <person name="Gong W."/>
            <person name="Xiao S."/>
            <person name="Wang L."/>
            <person name="Liao Z."/>
            <person name="Chang Y."/>
            <person name="Mo W."/>
            <person name="Hu G."/>
            <person name="Li W."/>
            <person name="Zhao G."/>
            <person name="Zhu H."/>
            <person name="Hu X."/>
            <person name="Ji K."/>
            <person name="Xiang X."/>
            <person name="Song Q."/>
            <person name="Yuan D."/>
            <person name="Jin S."/>
            <person name="Zhang L."/>
        </authorList>
    </citation>
    <scope>NUCLEOTIDE SEQUENCE [LARGE SCALE GENOMIC DNA]</scope>
    <source>
        <strain evidence="1">SQ_2022a</strain>
    </source>
</reference>
<organism evidence="1 2">
    <name type="scientific">Camellia lanceoleosa</name>
    <dbReference type="NCBI Taxonomy" id="1840588"/>
    <lineage>
        <taxon>Eukaryota</taxon>
        <taxon>Viridiplantae</taxon>
        <taxon>Streptophyta</taxon>
        <taxon>Embryophyta</taxon>
        <taxon>Tracheophyta</taxon>
        <taxon>Spermatophyta</taxon>
        <taxon>Magnoliopsida</taxon>
        <taxon>eudicotyledons</taxon>
        <taxon>Gunneridae</taxon>
        <taxon>Pentapetalae</taxon>
        <taxon>asterids</taxon>
        <taxon>Ericales</taxon>
        <taxon>Theaceae</taxon>
        <taxon>Camellia</taxon>
    </lineage>
</organism>
<evidence type="ECO:0000313" key="1">
    <source>
        <dbReference type="EMBL" id="KAI8018857.1"/>
    </source>
</evidence>
<sequence>MNNRASTPYSSDPVNRPTRPIGDTNSSNRPTPSRVFLYVSSLGNKRVELFDMGAGTSDPTVDDNVQMVSVRRALIQRNWKDDKALLKEDEDDIIASVQRESQDDHHLNYAATFFTLTNCTS</sequence>
<keyword evidence="2" id="KW-1185">Reference proteome</keyword>
<gene>
    <name evidence="1" type="ORF">LOK49_LG04G02839</name>
</gene>
<name>A0ACC0HZ05_9ERIC</name>
<accession>A0ACC0HZ05</accession>
<dbReference type="EMBL" id="CM045759">
    <property type="protein sequence ID" value="KAI8018857.1"/>
    <property type="molecule type" value="Genomic_DNA"/>
</dbReference>